<dbReference type="EMBL" id="JAPKNK010000006">
    <property type="protein sequence ID" value="MCX5570583.1"/>
    <property type="molecule type" value="Genomic_DNA"/>
</dbReference>
<sequence length="86" mass="9713">MTTEINERDTFVEHGEVGVSLYQLECAIQTWSALQSRETSIAEAATTFNVRPELVREVVEANIWMSVTGHESDPTQQFIEHEGSDE</sequence>
<evidence type="ECO:0000313" key="1">
    <source>
        <dbReference type="EMBL" id="MCX5570583.1"/>
    </source>
</evidence>
<dbReference type="RefSeq" id="WP_266339544.1">
    <property type="nucleotide sequence ID" value="NZ_JAPKNK010000006.1"/>
</dbReference>
<reference evidence="1" key="1">
    <citation type="submission" date="2022-11" db="EMBL/GenBank/DDBJ databases">
        <title>Biodiversity and phylogenetic relationships of bacteria.</title>
        <authorList>
            <person name="Machado R.A.R."/>
            <person name="Bhat A."/>
            <person name="Loulou A."/>
            <person name="Kallel S."/>
        </authorList>
    </citation>
    <scope>NUCLEOTIDE SEQUENCE</scope>
    <source>
        <strain evidence="1">K-TC2</strain>
    </source>
</reference>
<dbReference type="Proteomes" id="UP001144805">
    <property type="component" value="Unassembled WGS sequence"/>
</dbReference>
<evidence type="ECO:0000313" key="2">
    <source>
        <dbReference type="Proteomes" id="UP001144805"/>
    </source>
</evidence>
<dbReference type="AlphaFoldDB" id="A0A9X3E6Q4"/>
<name>A0A9X3E6Q4_9HYPH</name>
<accession>A0A9X3E6Q4</accession>
<gene>
    <name evidence="1" type="ORF">OSH07_15345</name>
</gene>
<organism evidence="1 2">
    <name type="scientific">Kaistia nematophila</name>
    <dbReference type="NCBI Taxonomy" id="2994654"/>
    <lineage>
        <taxon>Bacteria</taxon>
        <taxon>Pseudomonadati</taxon>
        <taxon>Pseudomonadota</taxon>
        <taxon>Alphaproteobacteria</taxon>
        <taxon>Hyphomicrobiales</taxon>
        <taxon>Kaistiaceae</taxon>
        <taxon>Kaistia</taxon>
    </lineage>
</organism>
<comment type="caution">
    <text evidence="1">The sequence shown here is derived from an EMBL/GenBank/DDBJ whole genome shotgun (WGS) entry which is preliminary data.</text>
</comment>
<protein>
    <submittedName>
        <fullName evidence="1">Uncharacterized protein</fullName>
    </submittedName>
</protein>
<keyword evidence="2" id="KW-1185">Reference proteome</keyword>
<proteinExistence type="predicted"/>